<evidence type="ECO:0008006" key="3">
    <source>
        <dbReference type="Google" id="ProtNLM"/>
    </source>
</evidence>
<dbReference type="Proteomes" id="UP000524492">
    <property type="component" value="Unassembled WGS sequence"/>
</dbReference>
<evidence type="ECO:0000313" key="2">
    <source>
        <dbReference type="Proteomes" id="UP000524492"/>
    </source>
</evidence>
<dbReference type="RefSeq" id="WP_210303071.1">
    <property type="nucleotide sequence ID" value="NZ_JACIFV010000002.1"/>
</dbReference>
<comment type="caution">
    <text evidence="1">The sequence shown here is derived from an EMBL/GenBank/DDBJ whole genome shotgun (WGS) entry which is preliminary data.</text>
</comment>
<organism evidence="1 2">
    <name type="scientific">Rhizobium aethiopicum</name>
    <dbReference type="NCBI Taxonomy" id="1138170"/>
    <lineage>
        <taxon>Bacteria</taxon>
        <taxon>Pseudomonadati</taxon>
        <taxon>Pseudomonadota</taxon>
        <taxon>Alphaproteobacteria</taxon>
        <taxon>Hyphomicrobiales</taxon>
        <taxon>Rhizobiaceae</taxon>
        <taxon>Rhizobium/Agrobacterium group</taxon>
        <taxon>Rhizobium</taxon>
    </lineage>
</organism>
<dbReference type="Pfam" id="PF06169">
    <property type="entry name" value="DUF982"/>
    <property type="match status" value="1"/>
</dbReference>
<gene>
    <name evidence="1" type="ORF">GGD53_000875</name>
</gene>
<proteinExistence type="predicted"/>
<sequence>MAIQTVGIVDWHTSEDFAPLMLVMGGQEKHRLVRSLGEVAGALIAAWPTDDGREYIAAVKTCLDAIQGNISPDVARAALIRAAEEAGIRVIAVVH</sequence>
<evidence type="ECO:0000313" key="1">
    <source>
        <dbReference type="EMBL" id="MBB4190742.1"/>
    </source>
</evidence>
<reference evidence="1 2" key="1">
    <citation type="submission" date="2020-08" db="EMBL/GenBank/DDBJ databases">
        <title>Genomic Encyclopedia of Type Strains, Phase IV (KMG-V): Genome sequencing to study the core and pangenomes of soil and plant-associated prokaryotes.</title>
        <authorList>
            <person name="Whitman W."/>
        </authorList>
    </citation>
    <scope>NUCLEOTIDE SEQUENCE [LARGE SCALE GENOMIC DNA]</scope>
    <source>
        <strain evidence="1 2">SEMIA 4074</strain>
    </source>
</reference>
<dbReference type="Gene3D" id="6.10.250.730">
    <property type="match status" value="1"/>
</dbReference>
<protein>
    <recommendedName>
        <fullName evidence="3">DUF982 domain-containing protein</fullName>
    </recommendedName>
</protein>
<dbReference type="EMBL" id="JACIFV010000002">
    <property type="protein sequence ID" value="MBB4190742.1"/>
    <property type="molecule type" value="Genomic_DNA"/>
</dbReference>
<keyword evidence="2" id="KW-1185">Reference proteome</keyword>
<name>A0A7W6Q8N7_9HYPH</name>
<dbReference type="InterPro" id="IPR010385">
    <property type="entry name" value="DUF982"/>
</dbReference>
<accession>A0A7W6Q8N7</accession>
<dbReference type="AlphaFoldDB" id="A0A7W6Q8N7"/>